<dbReference type="Gene3D" id="3.90.850.10">
    <property type="entry name" value="Fumarylacetoacetase-like, C-terminal domain"/>
    <property type="match status" value="1"/>
</dbReference>
<dbReference type="InterPro" id="IPR011234">
    <property type="entry name" value="Fumarylacetoacetase-like_C"/>
</dbReference>
<dbReference type="RefSeq" id="WP_129241072.1">
    <property type="nucleotide sequence ID" value="NZ_UFQC01000011.1"/>
</dbReference>
<evidence type="ECO:0000259" key="2">
    <source>
        <dbReference type="Pfam" id="PF01557"/>
    </source>
</evidence>
<gene>
    <name evidence="3" type="primary">mhpD_2</name>
    <name evidence="3" type="ORF">AVE30378_02359</name>
</gene>
<dbReference type="Proteomes" id="UP000289465">
    <property type="component" value="Unassembled WGS sequence"/>
</dbReference>
<name>A0A446CGI5_9BURK</name>
<dbReference type="Pfam" id="PF01557">
    <property type="entry name" value="FAA_hydrolase"/>
    <property type="match status" value="1"/>
</dbReference>
<dbReference type="PANTHER" id="PTHR30143">
    <property type="entry name" value="ACID HYDRATASE"/>
    <property type="match status" value="1"/>
</dbReference>
<accession>A0A446CGI5</accession>
<dbReference type="GO" id="GO:0005737">
    <property type="term" value="C:cytoplasm"/>
    <property type="evidence" value="ECO:0007669"/>
    <property type="project" value="TreeGrafter"/>
</dbReference>
<organism evidence="3 4">
    <name type="scientific">Achromobacter veterisilvae</name>
    <dbReference type="NCBI Taxonomy" id="2069367"/>
    <lineage>
        <taxon>Bacteria</taxon>
        <taxon>Pseudomonadati</taxon>
        <taxon>Pseudomonadota</taxon>
        <taxon>Betaproteobacteria</taxon>
        <taxon>Burkholderiales</taxon>
        <taxon>Alcaligenaceae</taxon>
        <taxon>Achromobacter</taxon>
    </lineage>
</organism>
<proteinExistence type="predicted"/>
<dbReference type="AlphaFoldDB" id="A0A446CGI5"/>
<evidence type="ECO:0000256" key="1">
    <source>
        <dbReference type="ARBA" id="ARBA00023239"/>
    </source>
</evidence>
<evidence type="ECO:0000313" key="3">
    <source>
        <dbReference type="EMBL" id="SSW66987.1"/>
    </source>
</evidence>
<dbReference type="InterPro" id="IPR036663">
    <property type="entry name" value="Fumarylacetoacetase_C_sf"/>
</dbReference>
<reference evidence="3 4" key="1">
    <citation type="submission" date="2018-07" db="EMBL/GenBank/DDBJ databases">
        <authorList>
            <person name="Peeters C."/>
        </authorList>
    </citation>
    <scope>NUCLEOTIDE SEQUENCE [LARGE SCALE GENOMIC DNA]</scope>
    <source>
        <strain evidence="3 4">LMG 30378</strain>
    </source>
</reference>
<dbReference type="InterPro" id="IPR050772">
    <property type="entry name" value="Hydratase-Decarb/MhpD_sf"/>
</dbReference>
<dbReference type="EMBL" id="UFQC01000011">
    <property type="protein sequence ID" value="SSW66987.1"/>
    <property type="molecule type" value="Genomic_DNA"/>
</dbReference>
<keyword evidence="1 3" id="KW-0456">Lyase</keyword>
<dbReference type="GO" id="GO:0008684">
    <property type="term" value="F:2-oxopent-4-enoate hydratase activity"/>
    <property type="evidence" value="ECO:0007669"/>
    <property type="project" value="UniProtKB-EC"/>
</dbReference>
<dbReference type="SUPFAM" id="SSF56529">
    <property type="entry name" value="FAH"/>
    <property type="match status" value="1"/>
</dbReference>
<sequence length="262" mass="27949">MQIRIEDYPGCLEAARYLIAARESGVAGPRLPAGCRPQSLGQAFAVQQRTAQLLLEDRQDGIAAWKSALPSPEKTVVAPIYASTVAYAEAGPIAARTDVLRIEPEIAFEIAQDLPARAQPYTEAEIDAAIGGARLALEVLGCRYASPEHASLPELLADHMFNLGLVLGPRIASPHAAPGSMSITLSVDGAEIEQHAGIHPNDRPKAGLYWLANFLRGQGLGLRAGQHVITGSYAGFLDVPANRDVELAYGDIGVLRLRFSKP</sequence>
<dbReference type="PANTHER" id="PTHR30143:SF0">
    <property type="entry name" value="2-KETO-4-PENTENOATE HYDRATASE"/>
    <property type="match status" value="1"/>
</dbReference>
<feature type="domain" description="Fumarylacetoacetase-like C-terminal" evidence="2">
    <location>
        <begin position="70"/>
        <end position="251"/>
    </location>
</feature>
<dbReference type="OrthoDB" id="8961539at2"/>
<evidence type="ECO:0000313" key="4">
    <source>
        <dbReference type="Proteomes" id="UP000289465"/>
    </source>
</evidence>
<dbReference type="EC" id="4.2.1.80" evidence="3"/>
<protein>
    <submittedName>
        <fullName evidence="3">2-keto-4-pentenoate hydratase</fullName>
        <ecNumber evidence="3">4.2.1.80</ecNumber>
    </submittedName>
</protein>